<name>A0A256F5B2_9HYPH</name>
<keyword evidence="3 16" id="KW-0813">Transport</keyword>
<keyword evidence="9 16" id="KW-1133">Transmembrane helix</keyword>
<comment type="function">
    <text evidence="13 16">F(1)F(0) ATP synthase produces ATP from ADP in the presence of a proton or sodium gradient. F-type ATPases consist of two structural domains, F(1) containing the extramembraneous catalytic core and F(0) containing the membrane proton channel, linked together by a central stalk and a peripheral stalk. During catalysis, ATP synthesis in the catalytic domain of F(1) is coupled via a rotary mechanism of the central stalk subunits to proton translocation.</text>
</comment>
<keyword evidence="6 16" id="KW-0138">CF(0)</keyword>
<dbReference type="EMBL" id="NNRK01000034">
    <property type="protein sequence ID" value="OYR10029.1"/>
    <property type="molecule type" value="Genomic_DNA"/>
</dbReference>
<comment type="subcellular location">
    <subcellularLocation>
        <location evidence="1">Cell inner membrane</location>
        <topology evidence="1">Single-pass membrane protein</topology>
    </subcellularLocation>
    <subcellularLocation>
        <location evidence="16">Cell membrane</location>
        <topology evidence="16">Single-pass membrane protein</topology>
    </subcellularLocation>
</comment>
<keyword evidence="7 16" id="KW-0812">Transmembrane</keyword>
<evidence type="ECO:0000256" key="11">
    <source>
        <dbReference type="ARBA" id="ARBA00023136"/>
    </source>
</evidence>
<reference evidence="19 20" key="1">
    <citation type="submission" date="2017-07" db="EMBL/GenBank/DDBJ databases">
        <title>Phylogenetic study on the rhizospheric bacterium Ochrobactrum sp. A44.</title>
        <authorList>
            <person name="Krzyzanowska D.M."/>
            <person name="Ossowicki A."/>
            <person name="Rajewska M."/>
            <person name="Maciag T."/>
            <person name="Kaczynski Z."/>
            <person name="Czerwicka M."/>
            <person name="Jafra S."/>
        </authorList>
    </citation>
    <scope>NUCLEOTIDE SEQUENCE [LARGE SCALE GENOMIC DNA]</scope>
    <source>
        <strain evidence="19 20">PR17</strain>
    </source>
</reference>
<evidence type="ECO:0000256" key="5">
    <source>
        <dbReference type="ARBA" id="ARBA00022519"/>
    </source>
</evidence>
<dbReference type="HAMAP" id="MF_01398">
    <property type="entry name" value="ATP_synth_b_bprime"/>
    <property type="match status" value="1"/>
</dbReference>
<accession>A0A256F5B2</accession>
<evidence type="ECO:0000256" key="2">
    <source>
        <dbReference type="ARBA" id="ARBA00005513"/>
    </source>
</evidence>
<evidence type="ECO:0000256" key="14">
    <source>
        <dbReference type="ARBA" id="ARBA00025614"/>
    </source>
</evidence>
<proteinExistence type="inferred from homology"/>
<evidence type="ECO:0000256" key="16">
    <source>
        <dbReference type="HAMAP-Rule" id="MF_01398"/>
    </source>
</evidence>
<comment type="function">
    <text evidence="14">Component of the F(0) channel, it forms part of the peripheral stalk, linking F(1) to F(0). The b'-subunit is a diverged and duplicated form of b found in plants and photosynthetic bacteria.</text>
</comment>
<dbReference type="InterPro" id="IPR002146">
    <property type="entry name" value="ATP_synth_b/b'su_bac/chlpt"/>
</dbReference>
<dbReference type="GO" id="GO:0046961">
    <property type="term" value="F:proton-transporting ATPase activity, rotational mechanism"/>
    <property type="evidence" value="ECO:0007669"/>
    <property type="project" value="TreeGrafter"/>
</dbReference>
<evidence type="ECO:0000313" key="20">
    <source>
        <dbReference type="Proteomes" id="UP000216345"/>
    </source>
</evidence>
<evidence type="ECO:0000256" key="4">
    <source>
        <dbReference type="ARBA" id="ARBA00022475"/>
    </source>
</evidence>
<dbReference type="NCBIfam" id="NF006611">
    <property type="entry name" value="PRK09173.1"/>
    <property type="match status" value="1"/>
</dbReference>
<keyword evidence="10 16" id="KW-0406">Ion transport</keyword>
<dbReference type="eggNOG" id="COG0711">
    <property type="taxonomic scope" value="Bacteria"/>
</dbReference>
<dbReference type="PANTHER" id="PTHR33445:SF1">
    <property type="entry name" value="ATP SYNTHASE SUBUNIT B"/>
    <property type="match status" value="1"/>
</dbReference>
<dbReference type="AlphaFoldDB" id="A0A256F5B2"/>
<feature type="transmembrane region" description="Helical" evidence="16">
    <location>
        <begin position="6"/>
        <end position="23"/>
    </location>
</feature>
<evidence type="ECO:0000256" key="3">
    <source>
        <dbReference type="ARBA" id="ARBA00022448"/>
    </source>
</evidence>
<protein>
    <recommendedName>
        <fullName evidence="16">ATP synthase subunit b</fullName>
    </recommendedName>
    <alternativeName>
        <fullName evidence="16">ATP synthase F(0) sector subunit b</fullName>
    </alternativeName>
    <alternativeName>
        <fullName evidence="16">ATPase subunit I</fullName>
    </alternativeName>
    <alternativeName>
        <fullName evidence="16">F-type ATPase subunit b</fullName>
        <shortName evidence="16">F-ATPase subunit b</shortName>
    </alternativeName>
</protein>
<dbReference type="GO" id="GO:0005886">
    <property type="term" value="C:plasma membrane"/>
    <property type="evidence" value="ECO:0007669"/>
    <property type="project" value="UniProtKB-SubCell"/>
</dbReference>
<dbReference type="GO" id="GO:0046933">
    <property type="term" value="F:proton-transporting ATP synthase activity, rotational mechanism"/>
    <property type="evidence" value="ECO:0007669"/>
    <property type="project" value="UniProtKB-UniRule"/>
</dbReference>
<comment type="caution">
    <text evidence="19">The sequence shown here is derived from an EMBL/GenBank/DDBJ whole genome shotgun (WGS) entry which is preliminary data.</text>
</comment>
<dbReference type="GO" id="GO:0045259">
    <property type="term" value="C:proton-transporting ATP synthase complex"/>
    <property type="evidence" value="ECO:0007669"/>
    <property type="project" value="UniProtKB-KW"/>
</dbReference>
<keyword evidence="20" id="KW-1185">Reference proteome</keyword>
<keyword evidence="12 16" id="KW-0066">ATP synthesis</keyword>
<evidence type="ECO:0000256" key="15">
    <source>
        <dbReference type="ARBA" id="ARBA00025830"/>
    </source>
</evidence>
<comment type="similarity">
    <text evidence="2 16 17">Belongs to the ATPase B chain family.</text>
</comment>
<evidence type="ECO:0000256" key="13">
    <source>
        <dbReference type="ARBA" id="ARBA00025198"/>
    </source>
</evidence>
<evidence type="ECO:0000256" key="18">
    <source>
        <dbReference type="SAM" id="Coils"/>
    </source>
</evidence>
<evidence type="ECO:0000256" key="17">
    <source>
        <dbReference type="RuleBase" id="RU003848"/>
    </source>
</evidence>
<keyword evidence="8 16" id="KW-0375">Hydrogen ion transport</keyword>
<evidence type="ECO:0000256" key="8">
    <source>
        <dbReference type="ARBA" id="ARBA00022781"/>
    </source>
</evidence>
<feature type="coiled-coil region" evidence="18">
    <location>
        <begin position="28"/>
        <end position="94"/>
    </location>
</feature>
<dbReference type="InterPro" id="IPR050059">
    <property type="entry name" value="ATP_synthase_B_chain"/>
</dbReference>
<keyword evidence="5" id="KW-0997">Cell inner membrane</keyword>
<keyword evidence="11 16" id="KW-0472">Membrane</keyword>
<evidence type="ECO:0000256" key="12">
    <source>
        <dbReference type="ARBA" id="ARBA00023310"/>
    </source>
</evidence>
<dbReference type="CDD" id="cd06503">
    <property type="entry name" value="ATP-synt_Fo_b"/>
    <property type="match status" value="1"/>
</dbReference>
<evidence type="ECO:0000313" key="19">
    <source>
        <dbReference type="EMBL" id="OYR10029.1"/>
    </source>
</evidence>
<organism evidence="19 20">
    <name type="scientific">Brucella rhizosphaerae</name>
    <dbReference type="NCBI Taxonomy" id="571254"/>
    <lineage>
        <taxon>Bacteria</taxon>
        <taxon>Pseudomonadati</taxon>
        <taxon>Pseudomonadota</taxon>
        <taxon>Alphaproteobacteria</taxon>
        <taxon>Hyphomicrobiales</taxon>
        <taxon>Brucellaceae</taxon>
        <taxon>Brucella/Ochrobactrum group</taxon>
        <taxon>Brucella</taxon>
    </lineage>
</organism>
<dbReference type="Proteomes" id="UP000216345">
    <property type="component" value="Unassembled WGS sequence"/>
</dbReference>
<dbReference type="PANTHER" id="PTHR33445">
    <property type="entry name" value="ATP SYNTHASE SUBUNIT B', CHLOROPLASTIC"/>
    <property type="match status" value="1"/>
</dbReference>
<evidence type="ECO:0000256" key="6">
    <source>
        <dbReference type="ARBA" id="ARBA00022547"/>
    </source>
</evidence>
<evidence type="ECO:0000256" key="7">
    <source>
        <dbReference type="ARBA" id="ARBA00022692"/>
    </source>
</evidence>
<dbReference type="RefSeq" id="WP_094578958.1">
    <property type="nucleotide sequence ID" value="NZ_JBHEEL010000006.1"/>
</dbReference>
<sequence length="159" mass="17525">MDSTFWAFIALLLFIALIVYLKVPGMIGRSLDERAENIKKELEEARTLREEAQQLLAEYHRKRKEAEKEAGDIVAAAEREAKALLEDAKRSTEEYVVRRNKLAEQKIATAETDAINAVRASAVDLAVAAAGKIVADKVDAKVAGTLFKDAIGQVKTNLN</sequence>
<keyword evidence="18" id="KW-0175">Coiled coil</keyword>
<keyword evidence="4 16" id="KW-1003">Cell membrane</keyword>
<evidence type="ECO:0000256" key="10">
    <source>
        <dbReference type="ARBA" id="ARBA00023065"/>
    </source>
</evidence>
<comment type="subunit">
    <text evidence="15 16">F-type ATPases have 2 components, F(1) - the catalytic core - and F(0) - the membrane proton channel. F(1) has five subunits: alpha(3), beta(3), gamma(1), delta(1), epsilon(1). F(0) has three main subunits: a(1), b(2) and c(10-14). The alpha and beta chains form an alternating ring which encloses part of the gamma chain. F(1) is attached to F(0) by a central stalk formed by the gamma and epsilon chains, while a peripheral stalk is formed by the delta and b chains.</text>
</comment>
<gene>
    <name evidence="16" type="primary">atpF</name>
    <name evidence="19" type="ORF">CEV32_2466</name>
</gene>
<evidence type="ECO:0000256" key="9">
    <source>
        <dbReference type="ARBA" id="ARBA00022989"/>
    </source>
</evidence>
<dbReference type="Pfam" id="PF00430">
    <property type="entry name" value="ATP-synt_B"/>
    <property type="match status" value="1"/>
</dbReference>
<evidence type="ECO:0000256" key="1">
    <source>
        <dbReference type="ARBA" id="ARBA00004377"/>
    </source>
</evidence>